<name>A0AAV5ATY9_9AGAM</name>
<dbReference type="CDD" id="cd12148">
    <property type="entry name" value="fungal_TF_MHR"/>
    <property type="match status" value="1"/>
</dbReference>
<dbReference type="GO" id="GO:0005634">
    <property type="term" value="C:nucleus"/>
    <property type="evidence" value="ECO:0007669"/>
    <property type="project" value="UniProtKB-SubCell"/>
</dbReference>
<feature type="compositionally biased region" description="Polar residues" evidence="4">
    <location>
        <begin position="668"/>
        <end position="696"/>
    </location>
</feature>
<evidence type="ECO:0000256" key="1">
    <source>
        <dbReference type="ARBA" id="ARBA00004123"/>
    </source>
</evidence>
<proteinExistence type="predicted"/>
<evidence type="ECO:0000256" key="3">
    <source>
        <dbReference type="SAM" id="Coils"/>
    </source>
</evidence>
<accession>A0AAV5ATY9</accession>
<gene>
    <name evidence="6" type="ORF">Clacol_010501</name>
</gene>
<dbReference type="Proteomes" id="UP001050691">
    <property type="component" value="Unassembled WGS sequence"/>
</dbReference>
<feature type="compositionally biased region" description="Basic and acidic residues" evidence="4">
    <location>
        <begin position="147"/>
        <end position="156"/>
    </location>
</feature>
<feature type="region of interest" description="Disordered" evidence="4">
    <location>
        <begin position="651"/>
        <end position="696"/>
    </location>
</feature>
<feature type="compositionally biased region" description="Polar residues" evidence="4">
    <location>
        <begin position="132"/>
        <end position="146"/>
    </location>
</feature>
<feature type="compositionally biased region" description="Low complexity" evidence="4">
    <location>
        <begin position="656"/>
        <end position="666"/>
    </location>
</feature>
<dbReference type="PANTHER" id="PTHR31001:SF56">
    <property type="entry name" value="ZN(2)-C6 FUNGAL-TYPE DOMAIN-CONTAINING PROTEIN"/>
    <property type="match status" value="1"/>
</dbReference>
<dbReference type="GO" id="GO:0006351">
    <property type="term" value="P:DNA-templated transcription"/>
    <property type="evidence" value="ECO:0007669"/>
    <property type="project" value="InterPro"/>
</dbReference>
<evidence type="ECO:0000259" key="5">
    <source>
        <dbReference type="Pfam" id="PF04082"/>
    </source>
</evidence>
<evidence type="ECO:0000313" key="7">
    <source>
        <dbReference type="Proteomes" id="UP001050691"/>
    </source>
</evidence>
<comment type="subcellular location">
    <subcellularLocation>
        <location evidence="1">Nucleus</location>
    </subcellularLocation>
</comment>
<keyword evidence="7" id="KW-1185">Reference proteome</keyword>
<dbReference type="EMBL" id="BPWL01000015">
    <property type="protein sequence ID" value="GJJ16205.1"/>
    <property type="molecule type" value="Genomic_DNA"/>
</dbReference>
<dbReference type="GO" id="GO:0003677">
    <property type="term" value="F:DNA binding"/>
    <property type="evidence" value="ECO:0007669"/>
    <property type="project" value="InterPro"/>
</dbReference>
<dbReference type="Pfam" id="PF04082">
    <property type="entry name" value="Fungal_trans"/>
    <property type="match status" value="1"/>
</dbReference>
<organism evidence="6 7">
    <name type="scientific">Clathrus columnatus</name>
    <dbReference type="NCBI Taxonomy" id="1419009"/>
    <lineage>
        <taxon>Eukaryota</taxon>
        <taxon>Fungi</taxon>
        <taxon>Dikarya</taxon>
        <taxon>Basidiomycota</taxon>
        <taxon>Agaricomycotina</taxon>
        <taxon>Agaricomycetes</taxon>
        <taxon>Phallomycetidae</taxon>
        <taxon>Phallales</taxon>
        <taxon>Clathraceae</taxon>
        <taxon>Clathrus</taxon>
    </lineage>
</organism>
<dbReference type="InterPro" id="IPR007219">
    <property type="entry name" value="XnlR_reg_dom"/>
</dbReference>
<keyword evidence="3" id="KW-0175">Coiled coil</keyword>
<feature type="domain" description="Xylanolytic transcriptional activator regulatory" evidence="5">
    <location>
        <begin position="207"/>
        <end position="415"/>
    </location>
</feature>
<evidence type="ECO:0000256" key="4">
    <source>
        <dbReference type="SAM" id="MobiDB-lite"/>
    </source>
</evidence>
<sequence>MSGEWSNVTDPARSGRGGKIRACAECRRLKLRGLCAAIECFTDEATPRSLKANNLKNREEIQQLQEKVATLEAALVAAASNVQITPATTTTFSPAGSNTSSNSSDLTVRKQEADGGLDETLNVFGTLSVTEDGTSTFHGDTSMSEKSPTDSSDRLSKLGGEPPALPTILTLLSALFPFASQSISENSDITELLVYLPSAQDALETSDIFWYTFSHGITPICRPHFVSKIYDYFYPPAHIRRNYTRKDAHRLGLLYIFIALGLLADARQPMLSTEAEKYHQLARAALSLDPICDHPTLPGLQCMVALSWYLRCTPNRGSPGYRWCLDGVTLKLASMVRYTHGFMYVVSRNSEKKRKLTACEIVRDSRNWLSDPDEVEQREALCWELVGQEVWQAFTVGRPCSIDVALIDCQKPSDNLDVYGGLQGFVRGAMGWKHRFYPVLYEVLRLIQQPRPVKYSEIVKLERELRQAPMPEQLVMKPFSLPYDGLPEDDHIVCVQRFAIMLLRETVCCLLHRRFLVMAMENGPQDPRKHPFWYSAYQAGCGASWIVKSHIAMYRRQPALISRVPAFWSASFSAAVILGAMAARYWNYDFAKGSWERFESICALFKETSETSLQPVNALELLEKLHAKVRERFMHPERAFNLRELPLVGTQPAKPPLSKSSPSPAAYTDTSSDLSSSVATPEQFHSPSSISQRSPLTVTAAHSPEYMNNNITTTSPVLAGTSPISHISTSPRINVNPNTVIPQQQQQQQQQQPMFDWKMPAFSNLALFPQSSDGFDPRQLWPNANTYGGTYIQDNNANMNMALSPAVSSYEQAMLMDVNTVQPDQWDRFLDSTLRR</sequence>
<reference evidence="6" key="1">
    <citation type="submission" date="2021-10" db="EMBL/GenBank/DDBJ databases">
        <title>De novo Genome Assembly of Clathrus columnatus (Basidiomycota, Fungi) Using Illumina and Nanopore Sequence Data.</title>
        <authorList>
            <person name="Ogiso-Tanaka E."/>
            <person name="Itagaki H."/>
            <person name="Hosoya T."/>
            <person name="Hosaka K."/>
        </authorList>
    </citation>
    <scope>NUCLEOTIDE SEQUENCE</scope>
    <source>
        <strain evidence="6">MO-923</strain>
    </source>
</reference>
<comment type="caution">
    <text evidence="6">The sequence shown here is derived from an EMBL/GenBank/DDBJ whole genome shotgun (WGS) entry which is preliminary data.</text>
</comment>
<dbReference type="InterPro" id="IPR050613">
    <property type="entry name" value="Sec_Metabolite_Reg"/>
</dbReference>
<protein>
    <recommendedName>
        <fullName evidence="5">Xylanolytic transcriptional activator regulatory domain-containing protein</fullName>
    </recommendedName>
</protein>
<dbReference type="GO" id="GO:0008270">
    <property type="term" value="F:zinc ion binding"/>
    <property type="evidence" value="ECO:0007669"/>
    <property type="project" value="InterPro"/>
</dbReference>
<dbReference type="AlphaFoldDB" id="A0AAV5ATY9"/>
<dbReference type="PANTHER" id="PTHR31001">
    <property type="entry name" value="UNCHARACTERIZED TRANSCRIPTIONAL REGULATORY PROTEIN"/>
    <property type="match status" value="1"/>
</dbReference>
<feature type="region of interest" description="Disordered" evidence="4">
    <location>
        <begin position="88"/>
        <end position="110"/>
    </location>
</feature>
<feature type="region of interest" description="Disordered" evidence="4">
    <location>
        <begin position="132"/>
        <end position="159"/>
    </location>
</feature>
<feature type="coiled-coil region" evidence="3">
    <location>
        <begin position="54"/>
        <end position="81"/>
    </location>
</feature>
<keyword evidence="2" id="KW-0539">Nucleus</keyword>
<evidence type="ECO:0000256" key="2">
    <source>
        <dbReference type="ARBA" id="ARBA00023242"/>
    </source>
</evidence>
<evidence type="ECO:0000313" key="6">
    <source>
        <dbReference type="EMBL" id="GJJ16205.1"/>
    </source>
</evidence>